<evidence type="ECO:0008006" key="4">
    <source>
        <dbReference type="Google" id="ProtNLM"/>
    </source>
</evidence>
<sequence length="193" mass="20297">MTPSLRAVARSYRAERGLTGVVGLLALLAGALALVVAAGWLGRFRAARPVLDPVALDTIAAWPLMARIAAIVAGVLLLVLGLWLAARALRPEAHPDLRLDDALTVTSGALSSAIAADAERVRGVDRAKAAVVGERDAPALRLSLWLAEGADVKAVWQELDGSVLRRARESLGVDALPTAVRVELGAARRTRVR</sequence>
<dbReference type="RefSeq" id="WP_189213184.1">
    <property type="nucleotide sequence ID" value="NZ_BMRB01000005.1"/>
</dbReference>
<name>A0A918GP53_9PSEU</name>
<comment type="caution">
    <text evidence="2">The sequence shown here is derived from an EMBL/GenBank/DDBJ whole genome shotgun (WGS) entry which is preliminary data.</text>
</comment>
<evidence type="ECO:0000313" key="2">
    <source>
        <dbReference type="EMBL" id="GGS50309.1"/>
    </source>
</evidence>
<dbReference type="Proteomes" id="UP000660680">
    <property type="component" value="Unassembled WGS sequence"/>
</dbReference>
<gene>
    <name evidence="2" type="ORF">GCM10010171_51840</name>
</gene>
<dbReference type="EMBL" id="BMRB01000005">
    <property type="protein sequence ID" value="GGS50309.1"/>
    <property type="molecule type" value="Genomic_DNA"/>
</dbReference>
<protein>
    <recommendedName>
        <fullName evidence="4">Alkaline shock response membrane anchor protein AmaP</fullName>
    </recommendedName>
</protein>
<evidence type="ECO:0000313" key="3">
    <source>
        <dbReference type="Proteomes" id="UP000660680"/>
    </source>
</evidence>
<accession>A0A918GP53</accession>
<reference evidence="2" key="1">
    <citation type="journal article" date="2014" name="Int. J. Syst. Evol. Microbiol.">
        <title>Complete genome sequence of Corynebacterium casei LMG S-19264T (=DSM 44701T), isolated from a smear-ripened cheese.</title>
        <authorList>
            <consortium name="US DOE Joint Genome Institute (JGI-PGF)"/>
            <person name="Walter F."/>
            <person name="Albersmeier A."/>
            <person name="Kalinowski J."/>
            <person name="Ruckert C."/>
        </authorList>
    </citation>
    <scope>NUCLEOTIDE SEQUENCE</scope>
    <source>
        <strain evidence="2">JCM 3276</strain>
    </source>
</reference>
<keyword evidence="1" id="KW-0812">Transmembrane</keyword>
<keyword evidence="3" id="KW-1185">Reference proteome</keyword>
<feature type="transmembrane region" description="Helical" evidence="1">
    <location>
        <begin position="21"/>
        <end position="41"/>
    </location>
</feature>
<proteinExistence type="predicted"/>
<dbReference type="AlphaFoldDB" id="A0A918GP53"/>
<reference evidence="2" key="2">
    <citation type="submission" date="2020-09" db="EMBL/GenBank/DDBJ databases">
        <authorList>
            <person name="Sun Q."/>
            <person name="Ohkuma M."/>
        </authorList>
    </citation>
    <scope>NUCLEOTIDE SEQUENCE</scope>
    <source>
        <strain evidence="2">JCM 3276</strain>
    </source>
</reference>
<organism evidence="2 3">
    <name type="scientific">Actinokineospora fastidiosa</name>
    <dbReference type="NCBI Taxonomy" id="1816"/>
    <lineage>
        <taxon>Bacteria</taxon>
        <taxon>Bacillati</taxon>
        <taxon>Actinomycetota</taxon>
        <taxon>Actinomycetes</taxon>
        <taxon>Pseudonocardiales</taxon>
        <taxon>Pseudonocardiaceae</taxon>
        <taxon>Actinokineospora</taxon>
    </lineage>
</organism>
<keyword evidence="1" id="KW-1133">Transmembrane helix</keyword>
<keyword evidence="1" id="KW-0472">Membrane</keyword>
<feature type="transmembrane region" description="Helical" evidence="1">
    <location>
        <begin position="61"/>
        <end position="85"/>
    </location>
</feature>
<evidence type="ECO:0000256" key="1">
    <source>
        <dbReference type="SAM" id="Phobius"/>
    </source>
</evidence>